<evidence type="ECO:0000256" key="2">
    <source>
        <dbReference type="ARBA" id="ARBA00022729"/>
    </source>
</evidence>
<evidence type="ECO:0000259" key="4">
    <source>
        <dbReference type="Pfam" id="PF13947"/>
    </source>
</evidence>
<evidence type="ECO:0000313" key="5">
    <source>
        <dbReference type="EMBL" id="KAF2323043.1"/>
    </source>
</evidence>
<dbReference type="GO" id="GO:0016020">
    <property type="term" value="C:membrane"/>
    <property type="evidence" value="ECO:0007669"/>
    <property type="project" value="UniProtKB-SubCell"/>
</dbReference>
<sequence>MALSLISFTFTLLLTIQLAIARTPMVKPNCADHCGNISIPYPFGLGKDCYMDEWFEIACDTTSYPPTAFLRRINMELLGIDLRGGTANVRSPIITSNCPGRDEGLPVNLTGSSFFLSDSNIFIAIGCNTRALLTHNTPQLVGCDSTCLARMMLIGKKCFLNSQLRILMSIGYRSIVMATIVVRLRIIMGFQGRNAFPCPVSDAANLEDQSSIWKYDDFERAIALQATFLSIRQDSYVLAKMAMRAILTLDAQDLNAAQIHCEEIKCKLGDAEAACSTWSSFATIGTLSIDIPPLVSNSW</sequence>
<accession>A0A6A6NDS7</accession>
<evidence type="ECO:0000256" key="1">
    <source>
        <dbReference type="ARBA" id="ARBA00004167"/>
    </source>
</evidence>
<keyword evidence="2 3" id="KW-0732">Signal</keyword>
<dbReference type="AlphaFoldDB" id="A0A6A6NDS7"/>
<reference evidence="5 6" key="1">
    <citation type="journal article" date="2020" name="Mol. Plant">
        <title>The Chromosome-Based Rubber Tree Genome Provides New Insights into Spurge Genome Evolution and Rubber Biosynthesis.</title>
        <authorList>
            <person name="Liu J."/>
            <person name="Shi C."/>
            <person name="Shi C.C."/>
            <person name="Li W."/>
            <person name="Zhang Q.J."/>
            <person name="Zhang Y."/>
            <person name="Li K."/>
            <person name="Lu H.F."/>
            <person name="Shi C."/>
            <person name="Zhu S.T."/>
            <person name="Xiao Z.Y."/>
            <person name="Nan H."/>
            <person name="Yue Y."/>
            <person name="Zhu X.G."/>
            <person name="Wu Y."/>
            <person name="Hong X.N."/>
            <person name="Fan G.Y."/>
            <person name="Tong Y."/>
            <person name="Zhang D."/>
            <person name="Mao C.L."/>
            <person name="Liu Y.L."/>
            <person name="Hao S.J."/>
            <person name="Liu W.Q."/>
            <person name="Lv M.Q."/>
            <person name="Zhang H.B."/>
            <person name="Liu Y."/>
            <person name="Hu-Tang G.R."/>
            <person name="Wang J.P."/>
            <person name="Wang J.H."/>
            <person name="Sun Y.H."/>
            <person name="Ni S.B."/>
            <person name="Chen W.B."/>
            <person name="Zhang X.C."/>
            <person name="Jiao Y.N."/>
            <person name="Eichler E.E."/>
            <person name="Li G.H."/>
            <person name="Liu X."/>
            <person name="Gao L.Z."/>
        </authorList>
    </citation>
    <scope>NUCLEOTIDE SEQUENCE [LARGE SCALE GENOMIC DNA]</scope>
    <source>
        <strain evidence="6">cv. GT1</strain>
        <tissue evidence="5">Leaf</tissue>
    </source>
</reference>
<organism evidence="5 6">
    <name type="scientific">Hevea brasiliensis</name>
    <name type="common">Para rubber tree</name>
    <name type="synonym">Siphonia brasiliensis</name>
    <dbReference type="NCBI Taxonomy" id="3981"/>
    <lineage>
        <taxon>Eukaryota</taxon>
        <taxon>Viridiplantae</taxon>
        <taxon>Streptophyta</taxon>
        <taxon>Embryophyta</taxon>
        <taxon>Tracheophyta</taxon>
        <taxon>Spermatophyta</taxon>
        <taxon>Magnoliopsida</taxon>
        <taxon>eudicotyledons</taxon>
        <taxon>Gunneridae</taxon>
        <taxon>Pentapetalae</taxon>
        <taxon>rosids</taxon>
        <taxon>fabids</taxon>
        <taxon>Malpighiales</taxon>
        <taxon>Euphorbiaceae</taxon>
        <taxon>Crotonoideae</taxon>
        <taxon>Micrandreae</taxon>
        <taxon>Hevea</taxon>
    </lineage>
</organism>
<protein>
    <recommendedName>
        <fullName evidence="4">Wall-associated receptor kinase galacturonan-binding domain-containing protein</fullName>
    </recommendedName>
</protein>
<proteinExistence type="predicted"/>
<keyword evidence="6" id="KW-1185">Reference proteome</keyword>
<dbReference type="Proteomes" id="UP000467840">
    <property type="component" value="Chromosome 11"/>
</dbReference>
<comment type="subcellular location">
    <subcellularLocation>
        <location evidence="1">Membrane</location>
        <topology evidence="1">Single-pass membrane protein</topology>
    </subcellularLocation>
</comment>
<dbReference type="EMBL" id="JAAGAX010000002">
    <property type="protein sequence ID" value="KAF2323043.1"/>
    <property type="molecule type" value="Genomic_DNA"/>
</dbReference>
<comment type="caution">
    <text evidence="5">The sequence shown here is derived from an EMBL/GenBank/DDBJ whole genome shotgun (WGS) entry which is preliminary data.</text>
</comment>
<feature type="domain" description="Wall-associated receptor kinase galacturonan-binding" evidence="4">
    <location>
        <begin position="30"/>
        <end position="88"/>
    </location>
</feature>
<evidence type="ECO:0000256" key="3">
    <source>
        <dbReference type="SAM" id="SignalP"/>
    </source>
</evidence>
<feature type="chain" id="PRO_5025537576" description="Wall-associated receptor kinase galacturonan-binding domain-containing protein" evidence="3">
    <location>
        <begin position="22"/>
        <end position="299"/>
    </location>
</feature>
<feature type="signal peptide" evidence="3">
    <location>
        <begin position="1"/>
        <end position="21"/>
    </location>
</feature>
<dbReference type="GO" id="GO:0030247">
    <property type="term" value="F:polysaccharide binding"/>
    <property type="evidence" value="ECO:0007669"/>
    <property type="project" value="InterPro"/>
</dbReference>
<dbReference type="PANTHER" id="PTHR33491">
    <property type="entry name" value="OSJNBA0016N04.9 PROTEIN"/>
    <property type="match status" value="1"/>
</dbReference>
<evidence type="ECO:0000313" key="6">
    <source>
        <dbReference type="Proteomes" id="UP000467840"/>
    </source>
</evidence>
<dbReference type="InterPro" id="IPR025287">
    <property type="entry name" value="WAK_GUB"/>
</dbReference>
<name>A0A6A6NDS7_HEVBR</name>
<dbReference type="Pfam" id="PF13947">
    <property type="entry name" value="GUB_WAK_bind"/>
    <property type="match status" value="1"/>
</dbReference>
<gene>
    <name evidence="5" type="ORF">GH714_032954</name>
</gene>